<keyword evidence="2" id="KW-1185">Reference proteome</keyword>
<accession>A0A6P2DGA1</accession>
<dbReference type="RefSeq" id="WP_162671707.1">
    <property type="nucleotide sequence ID" value="NZ_LR593886.1"/>
</dbReference>
<dbReference type="EMBL" id="LR593886">
    <property type="protein sequence ID" value="VTR98823.1"/>
    <property type="molecule type" value="Genomic_DNA"/>
</dbReference>
<reference evidence="1 2" key="1">
    <citation type="submission" date="2019-05" db="EMBL/GenBank/DDBJ databases">
        <authorList>
            <consortium name="Science for Life Laboratories"/>
        </authorList>
    </citation>
    <scope>NUCLEOTIDE SEQUENCE [LARGE SCALE GENOMIC DNA]</scope>
    <source>
        <strain evidence="1">Soil9</strain>
    </source>
</reference>
<sequence length="50" mass="6051">MVVKKQRAWKLTPEWGANVLKCWEAEWPGVRFEFLIGDLYDLRLRQFVIN</sequence>
<dbReference type="KEGG" id="gms:SOIL9_01460"/>
<proteinExistence type="predicted"/>
<evidence type="ECO:0000313" key="1">
    <source>
        <dbReference type="EMBL" id="VTR98823.1"/>
    </source>
</evidence>
<dbReference type="AlphaFoldDB" id="A0A6P2DGA1"/>
<protein>
    <submittedName>
        <fullName evidence="1">Uncharacterized protein</fullName>
    </submittedName>
</protein>
<organism evidence="1 2">
    <name type="scientific">Gemmata massiliana</name>
    <dbReference type="NCBI Taxonomy" id="1210884"/>
    <lineage>
        <taxon>Bacteria</taxon>
        <taxon>Pseudomonadati</taxon>
        <taxon>Planctomycetota</taxon>
        <taxon>Planctomycetia</taxon>
        <taxon>Gemmatales</taxon>
        <taxon>Gemmataceae</taxon>
        <taxon>Gemmata</taxon>
    </lineage>
</organism>
<name>A0A6P2DGA1_9BACT</name>
<evidence type="ECO:0000313" key="2">
    <source>
        <dbReference type="Proteomes" id="UP000464178"/>
    </source>
</evidence>
<dbReference type="Proteomes" id="UP000464178">
    <property type="component" value="Chromosome"/>
</dbReference>
<gene>
    <name evidence="1" type="ORF">SOIL9_01460</name>
</gene>